<dbReference type="InterPro" id="IPR016163">
    <property type="entry name" value="Ald_DH_C"/>
</dbReference>
<evidence type="ECO:0000256" key="5">
    <source>
        <dbReference type="RuleBase" id="RU003345"/>
    </source>
</evidence>
<comment type="caution">
    <text evidence="7">The sequence shown here is derived from an EMBL/GenBank/DDBJ whole genome shotgun (WGS) entry which is preliminary data.</text>
</comment>
<protein>
    <submittedName>
        <fullName evidence="7">Aldehyde dehydrogenase family protein</fullName>
    </submittedName>
</protein>
<keyword evidence="8" id="KW-1185">Reference proteome</keyword>
<dbReference type="Gene3D" id="3.40.309.10">
    <property type="entry name" value="Aldehyde Dehydrogenase, Chain A, domain 2"/>
    <property type="match status" value="1"/>
</dbReference>
<sequence>MSYFTEWAQQYIAGKWKSGSGSWDIIDFNPFNGDKLAAITIATAGEIDEAYRAAESAQRDWAATNPYARRAVLERALRLVEEREAEITEVIIAELGGTRLKAGFELHLAKEFLREAMHLSLRPEGRLVPAAADGKENRVYRTPVGVVSVISPFNFPFLLSLKSVAPALALGNAAVLKPHQNTPIAGGVLVARILEDAGLPPGVLNVVITDIAEVGDAFIEHPVPKVISFTGSDRVGRHVATVGAAHFKRVILELGGNSALIVLEDADLDYAVDAAVFSRFVHQGQVCMAANRVLVHRAVEREFTEKFTARVRALKVGDPADPETQIGPLINRTQADSVTALVERAVEAGATALVHGTAEGTLVSPTVLTGVPEGSEALRQEIFGPVVVLIPFDDEDEAVRIANDTPYGLSGAVHTADVERGVRVARRIETGMIHVNDSTVNDEPIVPFGGEKHSGLGRLNGEAMVEAFTTTRWVSIQYGRTRFPF</sequence>
<organism evidence="7 8">
    <name type="scientific">Streptomyces zingiberis</name>
    <dbReference type="NCBI Taxonomy" id="2053010"/>
    <lineage>
        <taxon>Bacteria</taxon>
        <taxon>Bacillati</taxon>
        <taxon>Actinomycetota</taxon>
        <taxon>Actinomycetes</taxon>
        <taxon>Kitasatosporales</taxon>
        <taxon>Streptomycetaceae</taxon>
        <taxon>Streptomyces</taxon>
    </lineage>
</organism>
<feature type="active site" evidence="4">
    <location>
        <position position="253"/>
    </location>
</feature>
<keyword evidence="3" id="KW-0520">NAD</keyword>
<feature type="domain" description="Aldehyde dehydrogenase" evidence="6">
    <location>
        <begin position="25"/>
        <end position="474"/>
    </location>
</feature>
<dbReference type="PROSITE" id="PS00070">
    <property type="entry name" value="ALDEHYDE_DEHYDR_CYS"/>
    <property type="match status" value="1"/>
</dbReference>
<evidence type="ECO:0000256" key="3">
    <source>
        <dbReference type="ARBA" id="ARBA00023027"/>
    </source>
</evidence>
<accession>A0ABX1BR02</accession>
<dbReference type="InterPro" id="IPR016161">
    <property type="entry name" value="Ald_DH/histidinol_DH"/>
</dbReference>
<dbReference type="SUPFAM" id="SSF53720">
    <property type="entry name" value="ALDH-like"/>
    <property type="match status" value="1"/>
</dbReference>
<dbReference type="InterPro" id="IPR016162">
    <property type="entry name" value="Ald_DH_N"/>
</dbReference>
<comment type="similarity">
    <text evidence="1 5">Belongs to the aldehyde dehydrogenase family.</text>
</comment>
<proteinExistence type="inferred from homology"/>
<dbReference type="PANTHER" id="PTHR42986:SF1">
    <property type="entry name" value="BENZALDEHYDE DEHYDROGENASE YFMT"/>
    <property type="match status" value="1"/>
</dbReference>
<evidence type="ECO:0000256" key="4">
    <source>
        <dbReference type="PROSITE-ProRule" id="PRU10007"/>
    </source>
</evidence>
<evidence type="ECO:0000256" key="2">
    <source>
        <dbReference type="ARBA" id="ARBA00023002"/>
    </source>
</evidence>
<dbReference type="Gene3D" id="3.40.605.10">
    <property type="entry name" value="Aldehyde Dehydrogenase, Chain A, domain 1"/>
    <property type="match status" value="1"/>
</dbReference>
<dbReference type="InterPro" id="IPR029510">
    <property type="entry name" value="Ald_DH_CS_GLU"/>
</dbReference>
<evidence type="ECO:0000313" key="8">
    <source>
        <dbReference type="Proteomes" id="UP000695264"/>
    </source>
</evidence>
<dbReference type="PROSITE" id="PS00687">
    <property type="entry name" value="ALDEHYDE_DEHYDR_GLU"/>
    <property type="match status" value="1"/>
</dbReference>
<dbReference type="RefSeq" id="WP_168099640.1">
    <property type="nucleotide sequence ID" value="NZ_JAATEN010000001.1"/>
</dbReference>
<dbReference type="InterPro" id="IPR015590">
    <property type="entry name" value="Aldehyde_DH_dom"/>
</dbReference>
<evidence type="ECO:0000313" key="7">
    <source>
        <dbReference type="EMBL" id="NJP98999.1"/>
    </source>
</evidence>
<dbReference type="EMBL" id="JAATEN010000001">
    <property type="protein sequence ID" value="NJP98999.1"/>
    <property type="molecule type" value="Genomic_DNA"/>
</dbReference>
<name>A0ABX1BR02_9ACTN</name>
<evidence type="ECO:0000259" key="6">
    <source>
        <dbReference type="Pfam" id="PF00171"/>
    </source>
</evidence>
<dbReference type="Proteomes" id="UP000695264">
    <property type="component" value="Unassembled WGS sequence"/>
</dbReference>
<dbReference type="Pfam" id="PF00171">
    <property type="entry name" value="Aldedh"/>
    <property type="match status" value="1"/>
</dbReference>
<evidence type="ECO:0000256" key="1">
    <source>
        <dbReference type="ARBA" id="ARBA00009986"/>
    </source>
</evidence>
<dbReference type="InterPro" id="IPR016160">
    <property type="entry name" value="Ald_DH_CS_CYS"/>
</dbReference>
<keyword evidence="2 5" id="KW-0560">Oxidoreductase</keyword>
<gene>
    <name evidence="7" type="ORF">HCK00_00045</name>
</gene>
<dbReference type="PANTHER" id="PTHR42986">
    <property type="entry name" value="BENZALDEHYDE DEHYDROGENASE YFMT"/>
    <property type="match status" value="1"/>
</dbReference>
<reference evidence="7 8" key="1">
    <citation type="submission" date="2020-03" db="EMBL/GenBank/DDBJ databases">
        <title>WGS of actinomycetes isolated from Thailand.</title>
        <authorList>
            <person name="Thawai C."/>
        </authorList>
    </citation>
    <scope>NUCLEOTIDE SEQUENCE [LARGE SCALE GENOMIC DNA]</scope>
    <source>
        <strain evidence="7 8">PLAI 1-29</strain>
    </source>
</reference>